<keyword evidence="2" id="KW-0802">TPR repeat</keyword>
<dbReference type="Gene3D" id="1.25.40.10">
    <property type="entry name" value="Tetratricopeptide repeat domain"/>
    <property type="match status" value="1"/>
</dbReference>
<comment type="caution">
    <text evidence="4">The sequence shown here is derived from an EMBL/GenBank/DDBJ whole genome shotgun (WGS) entry which is preliminary data.</text>
</comment>
<dbReference type="Pfam" id="PF12796">
    <property type="entry name" value="Ank_2"/>
    <property type="match status" value="2"/>
</dbReference>
<dbReference type="Pfam" id="PF00023">
    <property type="entry name" value="Ank"/>
    <property type="match status" value="1"/>
</dbReference>
<dbReference type="InterPro" id="IPR051616">
    <property type="entry name" value="Cul2-RING_E3_ligase_SR"/>
</dbReference>
<organism evidence="4 5">
    <name type="scientific">Urochloa decumbens</name>
    <dbReference type="NCBI Taxonomy" id="240449"/>
    <lineage>
        <taxon>Eukaryota</taxon>
        <taxon>Viridiplantae</taxon>
        <taxon>Streptophyta</taxon>
        <taxon>Embryophyta</taxon>
        <taxon>Tracheophyta</taxon>
        <taxon>Spermatophyta</taxon>
        <taxon>Magnoliopsida</taxon>
        <taxon>Liliopsida</taxon>
        <taxon>Poales</taxon>
        <taxon>Poaceae</taxon>
        <taxon>PACMAD clade</taxon>
        <taxon>Panicoideae</taxon>
        <taxon>Panicodae</taxon>
        <taxon>Paniceae</taxon>
        <taxon>Melinidinae</taxon>
        <taxon>Urochloa</taxon>
    </lineage>
</organism>
<feature type="repeat" description="ANK" evidence="1">
    <location>
        <begin position="254"/>
        <end position="286"/>
    </location>
</feature>
<dbReference type="SMART" id="SM00248">
    <property type="entry name" value="ANK"/>
    <property type="match status" value="5"/>
</dbReference>
<keyword evidence="5" id="KW-1185">Reference proteome</keyword>
<dbReference type="InterPro" id="IPR058209">
    <property type="entry name" value="TPR_BSK1_C"/>
</dbReference>
<reference evidence="4 5" key="1">
    <citation type="submission" date="2024-10" db="EMBL/GenBank/DDBJ databases">
        <authorList>
            <person name="Ryan C."/>
        </authorList>
    </citation>
    <scope>NUCLEOTIDE SEQUENCE [LARGE SCALE GENOMIC DNA]</scope>
</reference>
<dbReference type="EMBL" id="CAXIPR030000598">
    <property type="protein sequence ID" value="CAM0146485.1"/>
    <property type="molecule type" value="Genomic_DNA"/>
</dbReference>
<keyword evidence="1" id="KW-0040">ANK repeat</keyword>
<evidence type="ECO:0000256" key="1">
    <source>
        <dbReference type="PROSITE-ProRule" id="PRU00023"/>
    </source>
</evidence>
<feature type="repeat" description="ANK" evidence="1">
    <location>
        <begin position="191"/>
        <end position="223"/>
    </location>
</feature>
<protein>
    <recommendedName>
        <fullName evidence="3">Serine/threonine-protein kinase BSK1-like TPR repeats domain-containing protein</fullName>
    </recommendedName>
</protein>
<dbReference type="InterPro" id="IPR011990">
    <property type="entry name" value="TPR-like_helical_dom_sf"/>
</dbReference>
<dbReference type="Gene3D" id="1.25.40.20">
    <property type="entry name" value="Ankyrin repeat-containing domain"/>
    <property type="match status" value="2"/>
</dbReference>
<dbReference type="InterPro" id="IPR002110">
    <property type="entry name" value="Ankyrin_rpt"/>
</dbReference>
<dbReference type="SUPFAM" id="SSF48403">
    <property type="entry name" value="Ankyrin repeat"/>
    <property type="match status" value="1"/>
</dbReference>
<proteinExistence type="predicted"/>
<evidence type="ECO:0000313" key="4">
    <source>
        <dbReference type="EMBL" id="CAM0146485.1"/>
    </source>
</evidence>
<feature type="domain" description="Serine/threonine-protein kinase BSK1-like TPR repeats" evidence="3">
    <location>
        <begin position="336"/>
        <end position="408"/>
    </location>
</feature>
<dbReference type="InterPro" id="IPR019734">
    <property type="entry name" value="TPR_rpt"/>
</dbReference>
<name>A0ABC9GXJ7_9POAL</name>
<gene>
    <name evidence="4" type="ORF">URODEC1_LOCUS120056</name>
</gene>
<dbReference type="PROSITE" id="PS50005">
    <property type="entry name" value="TPR"/>
    <property type="match status" value="1"/>
</dbReference>
<sequence>MASSPSSSSSGRGFFLPPRLPEPPAGLQIRRSTNLSVADMAALLFTAAYDGDVLKFKRLVKRLRKAGKGVEEALAEIAGSLSYKFMGHGPLHLAALTAKAEMCKYLIKNFKLDVNAGGDDGVTPLFFAIYGTRSTAITRLLLDRHADPNKAAYDGATPLLVAICEGSPYRHTYEIAELLLSRGAYADPVSEYGTPLYIAAKDGNVRMLKLLLQHQADPNVVLHTPLKAVTPAISLGMELPNKSLMQTGADVYPGTTTPLIAAAYAGSTDCIKCLLKAGACANIPDHNGRMPIEVAAIQGCQESVDLLSPVTTPLVQVADWSTDEITQHDGENDGPDFEAQGDYAFGKSDYAQALNHYTMAVDINPDDSLVYAKRSLCLLHMGDKGKALDDAYTYRDMKPNLPVSCYAQGAALILVKEYGRAIEELMCGLNLDFEREPEAKALSVGHP</sequence>
<dbReference type="SUPFAM" id="SSF48452">
    <property type="entry name" value="TPR-like"/>
    <property type="match status" value="1"/>
</dbReference>
<dbReference type="Proteomes" id="UP001497457">
    <property type="component" value="Unassembled WGS sequence"/>
</dbReference>
<dbReference type="InterPro" id="IPR036770">
    <property type="entry name" value="Ankyrin_rpt-contain_sf"/>
</dbReference>
<dbReference type="AlphaFoldDB" id="A0ABC9GXJ7"/>
<feature type="repeat" description="ANK" evidence="1">
    <location>
        <begin position="154"/>
        <end position="191"/>
    </location>
</feature>
<feature type="repeat" description="TPR" evidence="2">
    <location>
        <begin position="334"/>
        <end position="367"/>
    </location>
</feature>
<evidence type="ECO:0000259" key="3">
    <source>
        <dbReference type="Pfam" id="PF25575"/>
    </source>
</evidence>
<evidence type="ECO:0000256" key="2">
    <source>
        <dbReference type="PROSITE-ProRule" id="PRU00339"/>
    </source>
</evidence>
<accession>A0ABC9GXJ7</accession>
<dbReference type="Pfam" id="PF25575">
    <property type="entry name" value="TPR_BSK1_C"/>
    <property type="match status" value="1"/>
</dbReference>
<dbReference type="PROSITE" id="PS50297">
    <property type="entry name" value="ANK_REP_REGION"/>
    <property type="match status" value="1"/>
</dbReference>
<dbReference type="PROSITE" id="PS50088">
    <property type="entry name" value="ANK_REPEAT"/>
    <property type="match status" value="3"/>
</dbReference>
<evidence type="ECO:0000313" key="5">
    <source>
        <dbReference type="Proteomes" id="UP001497457"/>
    </source>
</evidence>
<dbReference type="PANTHER" id="PTHR46224">
    <property type="entry name" value="ANKYRIN REPEAT FAMILY PROTEIN"/>
    <property type="match status" value="1"/>
</dbReference>
<dbReference type="PANTHER" id="PTHR46224:SF22">
    <property type="match status" value="1"/>
</dbReference>